<feature type="compositionally biased region" description="Low complexity" evidence="2">
    <location>
        <begin position="104"/>
        <end position="125"/>
    </location>
</feature>
<keyword evidence="5" id="KW-1185">Reference proteome</keyword>
<name>A0ABW2TSG4_9PSEU</name>
<dbReference type="Pfam" id="PF00441">
    <property type="entry name" value="Acyl-CoA_dh_1"/>
    <property type="match status" value="1"/>
</dbReference>
<accession>A0ABW2TSG4</accession>
<evidence type="ECO:0000256" key="1">
    <source>
        <dbReference type="ARBA" id="ARBA00022630"/>
    </source>
</evidence>
<dbReference type="SUPFAM" id="SSF56214">
    <property type="entry name" value="4'-phosphopantetheinyl transferase"/>
    <property type="match status" value="1"/>
</dbReference>
<feature type="compositionally biased region" description="Polar residues" evidence="2">
    <location>
        <begin position="126"/>
        <end position="136"/>
    </location>
</feature>
<evidence type="ECO:0000313" key="4">
    <source>
        <dbReference type="EMBL" id="MFC7615756.1"/>
    </source>
</evidence>
<dbReference type="InterPro" id="IPR036250">
    <property type="entry name" value="AcylCo_DH-like_C"/>
</dbReference>
<gene>
    <name evidence="4" type="ORF">ACFQV2_21965</name>
</gene>
<sequence>MTAAVRTFHRYRPVVSAMALGVAQSAYDYVAEHRPAVDLTDWAGKLAGTRALILGAARIADRDPADGTMASAAKIRATRLAEDLTTAAVAHFGPGARWEHPGWTSSSATRARSSSWRAPATSSGSPSPRATCTGGSPMSPRPDGRLPEPSGVDVWHIRLDGAGWPHVLDAAERGRAARDHRYAVAHGVTRTVLAAYLGCAPADLRWTRGKHGKPEFTGARGRWRWNLSHSAGHALLAVSVTAPVGVDIERVRPDLGPVALAARFLPARRPGSSPARRTRPRPTTGS</sequence>
<keyword evidence="1" id="KW-0285">Flavoprotein</keyword>
<reference evidence="5" key="1">
    <citation type="journal article" date="2019" name="Int. J. Syst. Evol. Microbiol.">
        <title>The Global Catalogue of Microorganisms (GCM) 10K type strain sequencing project: providing services to taxonomists for standard genome sequencing and annotation.</title>
        <authorList>
            <consortium name="The Broad Institute Genomics Platform"/>
            <consortium name="The Broad Institute Genome Sequencing Center for Infectious Disease"/>
            <person name="Wu L."/>
            <person name="Ma J."/>
        </authorList>
    </citation>
    <scope>NUCLEOTIDE SEQUENCE [LARGE SCALE GENOMIC DNA]</scope>
    <source>
        <strain evidence="5">JCM 17695</strain>
    </source>
</reference>
<dbReference type="Gene3D" id="1.20.140.10">
    <property type="entry name" value="Butyryl-CoA Dehydrogenase, subunit A, domain 3"/>
    <property type="match status" value="1"/>
</dbReference>
<proteinExistence type="predicted"/>
<evidence type="ECO:0000313" key="5">
    <source>
        <dbReference type="Proteomes" id="UP001596512"/>
    </source>
</evidence>
<protein>
    <submittedName>
        <fullName evidence="4">Acyl-CoA dehydrogenase family protein</fullName>
    </submittedName>
</protein>
<comment type="caution">
    <text evidence="4">The sequence shown here is derived from an EMBL/GenBank/DDBJ whole genome shotgun (WGS) entry which is preliminary data.</text>
</comment>
<dbReference type="Proteomes" id="UP001596512">
    <property type="component" value="Unassembled WGS sequence"/>
</dbReference>
<organism evidence="4 5">
    <name type="scientific">Actinokineospora soli</name>
    <dbReference type="NCBI Taxonomy" id="1048753"/>
    <lineage>
        <taxon>Bacteria</taxon>
        <taxon>Bacillati</taxon>
        <taxon>Actinomycetota</taxon>
        <taxon>Actinomycetes</taxon>
        <taxon>Pseudonocardiales</taxon>
        <taxon>Pseudonocardiaceae</taxon>
        <taxon>Actinokineospora</taxon>
    </lineage>
</organism>
<dbReference type="Gene3D" id="3.90.470.20">
    <property type="entry name" value="4'-phosphopantetheinyl transferase domain"/>
    <property type="match status" value="1"/>
</dbReference>
<dbReference type="InterPro" id="IPR037143">
    <property type="entry name" value="4-PPantetheinyl_Trfase_dom_sf"/>
</dbReference>
<feature type="region of interest" description="Disordered" evidence="2">
    <location>
        <begin position="99"/>
        <end position="150"/>
    </location>
</feature>
<evidence type="ECO:0000256" key="2">
    <source>
        <dbReference type="SAM" id="MobiDB-lite"/>
    </source>
</evidence>
<dbReference type="EMBL" id="JBHTEY010000004">
    <property type="protein sequence ID" value="MFC7615756.1"/>
    <property type="molecule type" value="Genomic_DNA"/>
</dbReference>
<evidence type="ECO:0000259" key="3">
    <source>
        <dbReference type="Pfam" id="PF00441"/>
    </source>
</evidence>
<dbReference type="InterPro" id="IPR009075">
    <property type="entry name" value="AcylCo_DH/oxidase_C"/>
</dbReference>
<feature type="region of interest" description="Disordered" evidence="2">
    <location>
        <begin position="266"/>
        <end position="286"/>
    </location>
</feature>
<feature type="domain" description="Acyl-CoA dehydrogenase/oxidase C-terminal" evidence="3">
    <location>
        <begin position="2"/>
        <end position="95"/>
    </location>
</feature>
<dbReference type="SUPFAM" id="SSF47203">
    <property type="entry name" value="Acyl-CoA dehydrogenase C-terminal domain-like"/>
    <property type="match status" value="1"/>
</dbReference>